<feature type="domain" description="Multi-ubiquitin" evidence="1">
    <location>
        <begin position="75"/>
        <end position="135"/>
    </location>
</feature>
<dbReference type="EMBL" id="WMIE01000029">
    <property type="protein sequence ID" value="MTH80140.1"/>
    <property type="molecule type" value="Genomic_DNA"/>
</dbReference>
<accession>A0A6L6JDS8</accession>
<keyword evidence="3" id="KW-1185">Reference proteome</keyword>
<dbReference type="InterPro" id="IPR025701">
    <property type="entry name" value="UBQ-conjugat_E2_E"/>
</dbReference>
<comment type="caution">
    <text evidence="2">The sequence shown here is derived from an EMBL/GenBank/DDBJ whole genome shotgun (WGS) entry which is preliminary data.</text>
</comment>
<feature type="domain" description="Multi-ubiquitin" evidence="1">
    <location>
        <begin position="141"/>
        <end position="204"/>
    </location>
</feature>
<dbReference type="InterPro" id="IPR027802">
    <property type="entry name" value="Multi-ubiquitin_dom"/>
</dbReference>
<dbReference type="Pfam" id="PF14462">
    <property type="entry name" value="Prok-E2_E"/>
    <property type="match status" value="1"/>
</dbReference>
<evidence type="ECO:0000313" key="2">
    <source>
        <dbReference type="EMBL" id="MTH80140.1"/>
    </source>
</evidence>
<dbReference type="AlphaFoldDB" id="A0A6L6JDS8"/>
<dbReference type="Pfam" id="PF14452">
    <property type="entry name" value="Multi_ubiq"/>
    <property type="match status" value="2"/>
</dbReference>
<organism evidence="2 3">
    <name type="scientific">Paracoccus aestuariivivens</name>
    <dbReference type="NCBI Taxonomy" id="1820333"/>
    <lineage>
        <taxon>Bacteria</taxon>
        <taxon>Pseudomonadati</taxon>
        <taxon>Pseudomonadota</taxon>
        <taxon>Alphaproteobacteria</taxon>
        <taxon>Rhodobacterales</taxon>
        <taxon>Paracoccaceae</taxon>
        <taxon>Paracoccus</taxon>
    </lineage>
</organism>
<protein>
    <recommendedName>
        <fullName evidence="1">Multi-ubiquitin domain-containing protein</fullName>
    </recommendedName>
</protein>
<evidence type="ECO:0000313" key="3">
    <source>
        <dbReference type="Proteomes" id="UP000478183"/>
    </source>
</evidence>
<sequence>MPGILYLRSSAGRAAGKKNLNLLTGSSFRPRLTLQKPRQARRWPKETNLMTSIDHAAHAANTPYPVRFTADGIIFRTATVADPVPDGAQLLTAAGIRDVENYILFAILPNGEFEDIRLGETFDLRAKGIEAFAYFQADRSFNFTIENRQMSWGKNLISGKTLRALAGVDACYSIYLEVRGGHDRLITDADLVDLDGKGIERFITVVSETTEGLGTLPSADQRFLEAHQYVYEILDEAGINGLILKNFPLPPGKFDHDKVDLMIQLPVGYPDASVDMFYTLPWIRLKATGAYASCADVAQFFAGANWQRWSRHADWRPGIDGVRTMVARANLAFEKAC</sequence>
<dbReference type="OrthoDB" id="512401at2"/>
<dbReference type="Proteomes" id="UP000478183">
    <property type="component" value="Unassembled WGS sequence"/>
</dbReference>
<evidence type="ECO:0000259" key="1">
    <source>
        <dbReference type="Pfam" id="PF14452"/>
    </source>
</evidence>
<reference evidence="2 3" key="1">
    <citation type="submission" date="2019-11" db="EMBL/GenBank/DDBJ databases">
        <authorList>
            <person name="Dong K."/>
        </authorList>
    </citation>
    <scope>NUCLEOTIDE SEQUENCE [LARGE SCALE GENOMIC DNA]</scope>
    <source>
        <strain evidence="2 3">NBRC 111993</strain>
    </source>
</reference>
<name>A0A6L6JDS8_9RHOB</name>
<proteinExistence type="predicted"/>
<gene>
    <name evidence="2" type="ORF">GL286_20800</name>
</gene>